<reference evidence="2" key="1">
    <citation type="submission" date="2021-11" db="EMBL/GenBank/DDBJ databases">
        <authorList>
            <person name="Schell T."/>
        </authorList>
    </citation>
    <scope>NUCLEOTIDE SEQUENCE</scope>
    <source>
        <strain evidence="2">M5</strain>
    </source>
</reference>
<keyword evidence="3" id="KW-1185">Reference proteome</keyword>
<name>A0A8J2RQP3_9CRUS</name>
<comment type="caution">
    <text evidence="2">The sequence shown here is derived from an EMBL/GenBank/DDBJ whole genome shotgun (WGS) entry which is preliminary data.</text>
</comment>
<dbReference type="EMBL" id="CAKKLH010000190">
    <property type="protein sequence ID" value="CAH0105539.1"/>
    <property type="molecule type" value="Genomic_DNA"/>
</dbReference>
<dbReference type="InterPro" id="IPR041232">
    <property type="entry name" value="NPL"/>
</dbReference>
<dbReference type="Pfam" id="PF17800">
    <property type="entry name" value="NPL"/>
    <property type="match status" value="2"/>
</dbReference>
<gene>
    <name evidence="2" type="ORF">DGAL_LOCUS8595</name>
</gene>
<sequence length="204" mass="22957">MWSMVIKPGEKYTFTADRSIHISKAVIDFTSPYNTYCVLTSLVVDCDDQKGIILCNLMGCDSKKCHFGVSEFKTCDLRVNLFLFPSSGMVIKPGDKHTFTVERPFHISKAVIDFSSRPHDSCGVYIHSAITSLIVDCEDHKGIILCNLGNQETKKIVKSEADLDINFRVGQHITLYSEKLHPDESTNNLFKTLTIHLSGYEFVV</sequence>
<dbReference type="Proteomes" id="UP000789390">
    <property type="component" value="Unassembled WGS sequence"/>
</dbReference>
<feature type="domain" description="Nucleoplasmin-like" evidence="1">
    <location>
        <begin position="88"/>
        <end position="200"/>
    </location>
</feature>
<dbReference type="Gene3D" id="2.60.120.340">
    <property type="entry name" value="Nucleoplasmin core domain"/>
    <property type="match status" value="2"/>
</dbReference>
<organism evidence="2 3">
    <name type="scientific">Daphnia galeata</name>
    <dbReference type="NCBI Taxonomy" id="27404"/>
    <lineage>
        <taxon>Eukaryota</taxon>
        <taxon>Metazoa</taxon>
        <taxon>Ecdysozoa</taxon>
        <taxon>Arthropoda</taxon>
        <taxon>Crustacea</taxon>
        <taxon>Branchiopoda</taxon>
        <taxon>Diplostraca</taxon>
        <taxon>Cladocera</taxon>
        <taxon>Anomopoda</taxon>
        <taxon>Daphniidae</taxon>
        <taxon>Daphnia</taxon>
    </lineage>
</organism>
<evidence type="ECO:0000313" key="2">
    <source>
        <dbReference type="EMBL" id="CAH0105539.1"/>
    </source>
</evidence>
<evidence type="ECO:0000259" key="1">
    <source>
        <dbReference type="Pfam" id="PF17800"/>
    </source>
</evidence>
<feature type="domain" description="Nucleoplasmin-like" evidence="1">
    <location>
        <begin position="1"/>
        <end position="59"/>
    </location>
</feature>
<dbReference type="OrthoDB" id="6329875at2759"/>
<dbReference type="AlphaFoldDB" id="A0A8J2RQP3"/>
<evidence type="ECO:0000313" key="3">
    <source>
        <dbReference type="Proteomes" id="UP000789390"/>
    </source>
</evidence>
<proteinExistence type="predicted"/>
<accession>A0A8J2RQP3</accession>
<protein>
    <recommendedName>
        <fullName evidence="1">Nucleoplasmin-like domain-containing protein</fullName>
    </recommendedName>
</protein>